<dbReference type="GO" id="GO:0030697">
    <property type="term" value="F:tRNA (uracil(54)-C5)-methyltransferase activity, S-adenosyl methionine-dependent"/>
    <property type="evidence" value="ECO:0007669"/>
    <property type="project" value="UniProtKB-UniRule"/>
</dbReference>
<dbReference type="EC" id="2.1.1.35" evidence="7"/>
<feature type="active site" evidence="9">
    <location>
        <position position="445"/>
    </location>
</feature>
<proteinExistence type="inferred from homology"/>
<dbReference type="GO" id="GO:0000049">
    <property type="term" value="F:tRNA binding"/>
    <property type="evidence" value="ECO:0007669"/>
    <property type="project" value="TreeGrafter"/>
</dbReference>
<comment type="catalytic activity">
    <reaction evidence="5 7">
        <text>uridine(341) in tmRNA + S-adenosyl-L-methionine = 5-methyluridine(341) in tmRNA + S-adenosyl-L-homocysteine + H(+)</text>
        <dbReference type="Rhea" id="RHEA:43612"/>
        <dbReference type="Rhea" id="RHEA-COMP:10630"/>
        <dbReference type="Rhea" id="RHEA-COMP:10631"/>
        <dbReference type="ChEBI" id="CHEBI:15378"/>
        <dbReference type="ChEBI" id="CHEBI:57856"/>
        <dbReference type="ChEBI" id="CHEBI:59789"/>
        <dbReference type="ChEBI" id="CHEBI:65315"/>
        <dbReference type="ChEBI" id="CHEBI:74447"/>
    </reaction>
</comment>
<dbReference type="PROSITE" id="PS01230">
    <property type="entry name" value="TRMA_1"/>
    <property type="match status" value="1"/>
</dbReference>
<evidence type="ECO:0000256" key="4">
    <source>
        <dbReference type="ARBA" id="ARBA00022694"/>
    </source>
</evidence>
<keyword evidence="4 7" id="KW-0819">tRNA processing</keyword>
<dbReference type="InterPro" id="IPR030390">
    <property type="entry name" value="MeTrfase_TrmA_AS"/>
</dbReference>
<gene>
    <name evidence="7" type="primary">trmA</name>
    <name evidence="10" type="ORF">ALQ08_05005</name>
</gene>
<organism evidence="10 11">
    <name type="scientific">Pseudomonas syringae pv. delphinii</name>
    <dbReference type="NCBI Taxonomy" id="192088"/>
    <lineage>
        <taxon>Bacteria</taxon>
        <taxon>Pseudomonadati</taxon>
        <taxon>Pseudomonadota</taxon>
        <taxon>Gammaproteobacteria</taxon>
        <taxon>Pseudomonadales</taxon>
        <taxon>Pseudomonadaceae</taxon>
        <taxon>Pseudomonas</taxon>
    </lineage>
</organism>
<evidence type="ECO:0000256" key="7">
    <source>
        <dbReference type="HAMAP-Rule" id="MF_01011"/>
    </source>
</evidence>
<evidence type="ECO:0000256" key="3">
    <source>
        <dbReference type="ARBA" id="ARBA00022691"/>
    </source>
</evidence>
<dbReference type="PROSITE" id="PS51687">
    <property type="entry name" value="SAM_MT_RNA_M5U"/>
    <property type="match status" value="1"/>
</dbReference>
<keyword evidence="3 7" id="KW-0949">S-adenosyl-L-methionine</keyword>
<feature type="binding site" evidence="7 8">
    <location>
        <position position="360"/>
    </location>
    <ligand>
        <name>S-adenosyl-L-methionine</name>
        <dbReference type="ChEBI" id="CHEBI:59789"/>
    </ligand>
</feature>
<dbReference type="PROSITE" id="PS01231">
    <property type="entry name" value="TRMA_2"/>
    <property type="match status" value="1"/>
</dbReference>
<evidence type="ECO:0000313" key="10">
    <source>
        <dbReference type="EMBL" id="RMQ21043.1"/>
    </source>
</evidence>
<dbReference type="Proteomes" id="UP000269044">
    <property type="component" value="Unassembled WGS sequence"/>
</dbReference>
<accession>A0A3M4JWC5</accession>
<dbReference type="EMBL" id="RBRA01000234">
    <property type="protein sequence ID" value="RMQ21043.1"/>
    <property type="molecule type" value="Genomic_DNA"/>
</dbReference>
<dbReference type="Pfam" id="PF05958">
    <property type="entry name" value="tRNA_U5-meth_tr"/>
    <property type="match status" value="1"/>
</dbReference>
<dbReference type="GO" id="GO:0030488">
    <property type="term" value="P:tRNA methylation"/>
    <property type="evidence" value="ECO:0007669"/>
    <property type="project" value="UniProtKB-UniRule"/>
</dbReference>
<evidence type="ECO:0000256" key="5">
    <source>
        <dbReference type="ARBA" id="ARBA00051255"/>
    </source>
</evidence>
<evidence type="ECO:0000256" key="1">
    <source>
        <dbReference type="ARBA" id="ARBA00022603"/>
    </source>
</evidence>
<dbReference type="InterPro" id="IPR011869">
    <property type="entry name" value="TrmA_MeTrfase"/>
</dbReference>
<dbReference type="NCBIfam" id="TIGR02143">
    <property type="entry name" value="trmA_only"/>
    <property type="match status" value="1"/>
</dbReference>
<feature type="binding site" evidence="7 8">
    <location>
        <position position="311"/>
    </location>
    <ligand>
        <name>S-adenosyl-L-methionine</name>
        <dbReference type="ChEBI" id="CHEBI:59789"/>
    </ligand>
</feature>
<keyword evidence="2 7" id="KW-0808">Transferase</keyword>
<dbReference type="Gene3D" id="3.40.50.150">
    <property type="entry name" value="Vaccinia Virus protein VP39"/>
    <property type="match status" value="1"/>
</dbReference>
<evidence type="ECO:0000256" key="6">
    <source>
        <dbReference type="ARBA" id="ARBA00052788"/>
    </source>
</evidence>
<dbReference type="FunFam" id="2.40.50.1070:FF:000001">
    <property type="entry name" value="tRNA/tmRNA (uracil-C(5))-methyltransferase"/>
    <property type="match status" value="1"/>
</dbReference>
<evidence type="ECO:0000313" key="11">
    <source>
        <dbReference type="Proteomes" id="UP000269044"/>
    </source>
</evidence>
<dbReference type="FunFam" id="3.40.50.150:FF:000012">
    <property type="entry name" value="tRNA/tmRNA (uracil-C(5))-methyltransferase"/>
    <property type="match status" value="1"/>
</dbReference>
<dbReference type="PANTHER" id="PTHR47790:SF2">
    <property type="entry name" value="TRNA_TMRNA (URACIL-C(5))-METHYLTRANSFERASE"/>
    <property type="match status" value="1"/>
</dbReference>
<reference evidence="10 11" key="1">
    <citation type="submission" date="2018-08" db="EMBL/GenBank/DDBJ databases">
        <title>Recombination of ecologically and evolutionarily significant loci maintains genetic cohesion in the Pseudomonas syringae species complex.</title>
        <authorList>
            <person name="Dillon M."/>
            <person name="Thakur S."/>
            <person name="Almeida R.N.D."/>
            <person name="Weir B.S."/>
            <person name="Guttman D.S."/>
        </authorList>
    </citation>
    <scope>NUCLEOTIDE SEQUENCE [LARGE SCALE GENOMIC DNA]</scope>
    <source>
        <strain evidence="10 11">ICMP 13052</strain>
    </source>
</reference>
<dbReference type="HAMAP" id="MF_01011">
    <property type="entry name" value="RNA_methyltr_TrmA"/>
    <property type="match status" value="1"/>
</dbReference>
<dbReference type="SUPFAM" id="SSF53335">
    <property type="entry name" value="S-adenosyl-L-methionine-dependent methyltransferases"/>
    <property type="match status" value="1"/>
</dbReference>
<feature type="binding site" evidence="7">
    <location>
        <position position="344"/>
    </location>
    <ligand>
        <name>S-adenosyl-L-methionine</name>
        <dbReference type="ChEBI" id="CHEBI:59789"/>
    </ligand>
</feature>
<dbReference type="PANTHER" id="PTHR47790">
    <property type="entry name" value="TRNA/TMRNA (URACIL-C(5))-METHYLTRANSFERASE"/>
    <property type="match status" value="1"/>
</dbReference>
<dbReference type="InterPro" id="IPR029063">
    <property type="entry name" value="SAM-dependent_MTases_sf"/>
</dbReference>
<protein>
    <recommendedName>
        <fullName evidence="7">tRNA/tmRNA (uracil-C(5))-methyltransferase</fullName>
        <ecNumber evidence="7">2.1.1.35</ecNumber>
    </recommendedName>
    <alternativeName>
        <fullName evidence="7">tRNA (uracil(54)-C(5))-methyltransferase</fullName>
    </alternativeName>
    <alternativeName>
        <fullName evidence="7">tRNA(m5U54)-methyltransferase</fullName>
        <shortName evidence="7">RUMT</shortName>
    </alternativeName>
    <alternativeName>
        <fullName evidence="7">tmRNA (uracil(341)-C(5))-methyltransferase</fullName>
    </alternativeName>
</protein>
<evidence type="ECO:0000256" key="8">
    <source>
        <dbReference type="PROSITE-ProRule" id="PRU01024"/>
    </source>
</evidence>
<feature type="binding site" evidence="7 8">
    <location>
        <position position="420"/>
    </location>
    <ligand>
        <name>S-adenosyl-L-methionine</name>
        <dbReference type="ChEBI" id="CHEBI:59789"/>
    </ligand>
</feature>
<sequence>MGGGRERRWPHWPDCRGGRRAVPAGAVLRPVGWQRACFCHCTGAAVRRGIDGFRPGRDRLGRHHRRSTGGDHCAGDAVHLFHRQRHRLWLHFLDSDQSAVGTLARAEFRAGDPVDFVRDQAGLVQRMSVPFDPASYDRQLEEKTVRLRELLAPFDAPEPQVFDSPREHYRLRAEFRLWREDQKRYYAMFAPGDNKTPILLEGLPIASQRINALMPVLRERWEASPTLNHKLFQVDFLTTLAGDAMITMCYHRPLDDEWLAAAEQLAVELDVSLIGRSKGQKLIIGHDYVTEKLDVAGRTFSYRQPEGAFTQPNGTVNGKMLNWAFDALGERQDDLLELYCGNGNFTLPLATRVRKVLATEISKTSVNAALSNLDDNGVDNVTLVRLSAEELTEALNEVRPFRRLQGIDLKSYDFGSVFVDPPRAGMDPDTCELTRRFERILYISCNPETLAANIAQLHDTHRVERCALFDQFPYTHHMESGVLLVRR</sequence>
<comment type="caution">
    <text evidence="10">The sequence shown here is derived from an EMBL/GenBank/DDBJ whole genome shotgun (WGS) entry which is preliminary data.</text>
</comment>
<keyword evidence="1 7" id="KW-0489">Methyltransferase</keyword>
<dbReference type="GO" id="GO:0019843">
    <property type="term" value="F:rRNA binding"/>
    <property type="evidence" value="ECO:0007669"/>
    <property type="project" value="TreeGrafter"/>
</dbReference>
<feature type="binding site" evidence="7 8">
    <location>
        <position position="339"/>
    </location>
    <ligand>
        <name>S-adenosyl-L-methionine</name>
        <dbReference type="ChEBI" id="CHEBI:59789"/>
    </ligand>
</feature>
<evidence type="ECO:0000256" key="9">
    <source>
        <dbReference type="PROSITE-ProRule" id="PRU10015"/>
    </source>
</evidence>
<dbReference type="GO" id="GO:0005829">
    <property type="term" value="C:cytosol"/>
    <property type="evidence" value="ECO:0007669"/>
    <property type="project" value="TreeGrafter"/>
</dbReference>
<evidence type="ECO:0000256" key="2">
    <source>
        <dbReference type="ARBA" id="ARBA00022679"/>
    </source>
</evidence>
<comment type="catalytic activity">
    <reaction evidence="6 7">
        <text>uridine(54) in tRNA + S-adenosyl-L-methionine = 5-methyluridine(54) in tRNA + S-adenosyl-L-homocysteine + H(+)</text>
        <dbReference type="Rhea" id="RHEA:42712"/>
        <dbReference type="Rhea" id="RHEA-COMP:10167"/>
        <dbReference type="Rhea" id="RHEA-COMP:10193"/>
        <dbReference type="ChEBI" id="CHEBI:15378"/>
        <dbReference type="ChEBI" id="CHEBI:57856"/>
        <dbReference type="ChEBI" id="CHEBI:59789"/>
        <dbReference type="ChEBI" id="CHEBI:65315"/>
        <dbReference type="ChEBI" id="CHEBI:74447"/>
        <dbReference type="EC" id="2.1.1.35"/>
    </reaction>
</comment>
<feature type="active site" description="Proton acceptor" evidence="7">
    <location>
        <position position="479"/>
    </location>
</feature>
<name>A0A3M4JWC5_9PSED</name>
<comment type="function">
    <text evidence="7">Dual-specificity methyltransferase that catalyzes the formation of 5-methyluridine at position 54 (m5U54) in all tRNAs, and that of position 341 (m5U341) in tmRNA (transfer-mRNA).</text>
</comment>
<feature type="active site" description="Nucleophile" evidence="7 8">
    <location>
        <position position="445"/>
    </location>
</feature>
<dbReference type="CDD" id="cd02440">
    <property type="entry name" value="AdoMet_MTases"/>
    <property type="match status" value="1"/>
</dbReference>
<dbReference type="InterPro" id="IPR030391">
    <property type="entry name" value="MeTrfase_TrmA_CS"/>
</dbReference>
<dbReference type="AlphaFoldDB" id="A0A3M4JWC5"/>
<dbReference type="Gene3D" id="2.40.50.1070">
    <property type="match status" value="1"/>
</dbReference>
<dbReference type="InterPro" id="IPR010280">
    <property type="entry name" value="U5_MeTrfase_fam"/>
</dbReference>
<comment type="similarity">
    <text evidence="7">Belongs to the class I-like SAM-binding methyltransferase superfamily. RNA M5U methyltransferase family. TrmA subfamily.</text>
</comment>